<evidence type="ECO:0000313" key="2">
    <source>
        <dbReference type="Proteomes" id="UP001139157"/>
    </source>
</evidence>
<keyword evidence="2" id="KW-1185">Reference proteome</keyword>
<protein>
    <recommendedName>
        <fullName evidence="3">Excreted virulence factor EspC (Type VII ESX diderm)</fullName>
    </recommendedName>
</protein>
<name>A0A9X2E8B3_9NOCA</name>
<dbReference type="RefSeq" id="WP_251914464.1">
    <property type="nucleotide sequence ID" value="NZ_JAMRXG010000009.1"/>
</dbReference>
<sequence length="105" mass="10575">MADTEASADVLVDRQALVTVAGALKTSAATIGAHAKQVQPGAFAAAQAGRGYAEQGSGIHGGLVRLESWLLQWREASEALADALGSSVVVLGETDAEAARKTASA</sequence>
<dbReference type="EMBL" id="JAMRXG010000009">
    <property type="protein sequence ID" value="MCM6776157.1"/>
    <property type="molecule type" value="Genomic_DNA"/>
</dbReference>
<comment type="caution">
    <text evidence="1">The sequence shown here is derived from an EMBL/GenBank/DDBJ whole genome shotgun (WGS) entry which is preliminary data.</text>
</comment>
<reference evidence="1" key="1">
    <citation type="submission" date="2022-06" db="EMBL/GenBank/DDBJ databases">
        <title>Novel species in genus nocardia.</title>
        <authorList>
            <person name="Li F."/>
        </authorList>
    </citation>
    <scope>NUCLEOTIDE SEQUENCE</scope>
    <source>
        <strain evidence="1">CDC141</strain>
    </source>
</reference>
<evidence type="ECO:0008006" key="3">
    <source>
        <dbReference type="Google" id="ProtNLM"/>
    </source>
</evidence>
<evidence type="ECO:0000313" key="1">
    <source>
        <dbReference type="EMBL" id="MCM6776157.1"/>
    </source>
</evidence>
<accession>A0A9X2E8B3</accession>
<organism evidence="1 2">
    <name type="scientific">Nocardia pulmonis</name>
    <dbReference type="NCBI Taxonomy" id="2951408"/>
    <lineage>
        <taxon>Bacteria</taxon>
        <taxon>Bacillati</taxon>
        <taxon>Actinomycetota</taxon>
        <taxon>Actinomycetes</taxon>
        <taxon>Mycobacteriales</taxon>
        <taxon>Nocardiaceae</taxon>
        <taxon>Nocardia</taxon>
    </lineage>
</organism>
<dbReference type="Proteomes" id="UP001139157">
    <property type="component" value="Unassembled WGS sequence"/>
</dbReference>
<gene>
    <name evidence="1" type="ORF">NDR86_21975</name>
</gene>
<proteinExistence type="predicted"/>
<dbReference type="AlphaFoldDB" id="A0A9X2E8B3"/>